<dbReference type="Proteomes" id="UP000193484">
    <property type="component" value="Unassembled WGS sequence"/>
</dbReference>
<protein>
    <submittedName>
        <fullName evidence="2">Uncharacterized protein</fullName>
    </submittedName>
</protein>
<evidence type="ECO:0000313" key="3">
    <source>
        <dbReference type="Proteomes" id="UP000193484"/>
    </source>
</evidence>
<dbReference type="EMBL" id="LQOJ01000048">
    <property type="protein sequence ID" value="ORV00964.1"/>
    <property type="molecule type" value="Genomic_DNA"/>
</dbReference>
<evidence type="ECO:0000256" key="1">
    <source>
        <dbReference type="SAM" id="MobiDB-lite"/>
    </source>
</evidence>
<name>A0A1X1R7R6_MYCFA</name>
<organism evidence="2 3">
    <name type="scientific">Mycolicibacterium fallax</name>
    <name type="common">Mycobacterium fallax</name>
    <dbReference type="NCBI Taxonomy" id="1793"/>
    <lineage>
        <taxon>Bacteria</taxon>
        <taxon>Bacillati</taxon>
        <taxon>Actinomycetota</taxon>
        <taxon>Actinomycetes</taxon>
        <taxon>Mycobacteriales</taxon>
        <taxon>Mycobacteriaceae</taxon>
        <taxon>Mycolicibacterium</taxon>
    </lineage>
</organism>
<gene>
    <name evidence="2" type="ORF">AWC04_14930</name>
</gene>
<dbReference type="STRING" id="1793.AWC04_14930"/>
<accession>A0A1X1R7R6</accession>
<evidence type="ECO:0000313" key="2">
    <source>
        <dbReference type="EMBL" id="ORV00964.1"/>
    </source>
</evidence>
<feature type="compositionally biased region" description="Basic and acidic residues" evidence="1">
    <location>
        <begin position="96"/>
        <end position="111"/>
    </location>
</feature>
<feature type="region of interest" description="Disordered" evidence="1">
    <location>
        <begin position="88"/>
        <end position="121"/>
    </location>
</feature>
<comment type="caution">
    <text evidence="2">The sequence shown here is derived from an EMBL/GenBank/DDBJ whole genome shotgun (WGS) entry which is preliminary data.</text>
</comment>
<reference evidence="2 3" key="1">
    <citation type="submission" date="2016-01" db="EMBL/GenBank/DDBJ databases">
        <title>The new phylogeny of the genus Mycobacterium.</title>
        <authorList>
            <person name="Tarcisio F."/>
            <person name="Conor M."/>
            <person name="Antonella G."/>
            <person name="Elisabetta G."/>
            <person name="Giulia F.S."/>
            <person name="Sara T."/>
            <person name="Anna F."/>
            <person name="Clotilde B."/>
            <person name="Roberto B."/>
            <person name="Veronica D.S."/>
            <person name="Fabio R."/>
            <person name="Monica P."/>
            <person name="Olivier J."/>
            <person name="Enrico T."/>
            <person name="Nicola S."/>
        </authorList>
    </citation>
    <scope>NUCLEOTIDE SEQUENCE [LARGE SCALE GENOMIC DNA]</scope>
    <source>
        <strain evidence="2 3">DSM 44179</strain>
    </source>
</reference>
<keyword evidence="3" id="KW-1185">Reference proteome</keyword>
<dbReference type="AlphaFoldDB" id="A0A1X1R7R6"/>
<sequence length="121" mass="12759">MTEQITHEHAEYAASSAALTAFADQCAALATTATGLSTSTTDALSTYVTQYSPGEVYQTAVKGQASTAKEWGDGMAALARHARSLSKQITKVSTVDQERETDDAAKAKDIDTDVDPTLRTA</sequence>
<proteinExistence type="predicted"/>
<dbReference type="RefSeq" id="WP_085098096.1">
    <property type="nucleotide sequence ID" value="NZ_AP022603.1"/>
</dbReference>